<reference evidence="3" key="1">
    <citation type="submission" date="2022-05" db="EMBL/GenBank/DDBJ databases">
        <title>An RpoN-dependent PEP-CTERM gene is involved in floc formation of an Aquincola tertiaricarbonis strain.</title>
        <authorList>
            <person name="Qiu D."/>
            <person name="Xia M."/>
        </authorList>
    </citation>
    <scope>NUCLEOTIDE SEQUENCE</scope>
    <source>
        <strain evidence="3">RN12</strain>
    </source>
</reference>
<evidence type="ECO:0000313" key="4">
    <source>
        <dbReference type="Proteomes" id="UP001056201"/>
    </source>
</evidence>
<sequence>MKCLSVAAAACLAALSFSQGAHALTWAEIDAGDLLDTAEITTGASLSTPLSGITGFLRSTPFMENGTDSRFVYQVDLFRIQVNSAADFSATVQDPQLDSALFLFDATGHGVLASDDAIGLSGAFAKGSLTQGGTYYLGVSLGGYHALDGNGNDIFASGASSGPVASWSYDFSSFTETAQSYAISLTGATVAAVPEPGAALMMVAGLAGLVAFQRRRRTAA</sequence>
<dbReference type="Pfam" id="PF07589">
    <property type="entry name" value="PEP-CTERM"/>
    <property type="match status" value="1"/>
</dbReference>
<proteinExistence type="predicted"/>
<dbReference type="NCBIfam" id="TIGR02595">
    <property type="entry name" value="PEP_CTERM"/>
    <property type="match status" value="1"/>
</dbReference>
<keyword evidence="4" id="KW-1185">Reference proteome</keyword>
<feature type="chain" id="PRO_5047154465" evidence="1">
    <location>
        <begin position="24"/>
        <end position="220"/>
    </location>
</feature>
<dbReference type="Gene3D" id="2.60.120.380">
    <property type="match status" value="1"/>
</dbReference>
<feature type="domain" description="Ice-binding protein C-terminal" evidence="2">
    <location>
        <begin position="192"/>
        <end position="217"/>
    </location>
</feature>
<name>A0ABY4SGF8_AQUTE</name>
<dbReference type="InterPro" id="IPR013424">
    <property type="entry name" value="Ice-binding_C"/>
</dbReference>
<organism evidence="3 4">
    <name type="scientific">Aquincola tertiaricarbonis</name>
    <dbReference type="NCBI Taxonomy" id="391953"/>
    <lineage>
        <taxon>Bacteria</taxon>
        <taxon>Pseudomonadati</taxon>
        <taxon>Pseudomonadota</taxon>
        <taxon>Betaproteobacteria</taxon>
        <taxon>Burkholderiales</taxon>
        <taxon>Sphaerotilaceae</taxon>
        <taxon>Aquincola</taxon>
    </lineage>
</organism>
<evidence type="ECO:0000259" key="2">
    <source>
        <dbReference type="Pfam" id="PF07589"/>
    </source>
</evidence>
<dbReference type="RefSeq" id="WP_250199066.1">
    <property type="nucleotide sequence ID" value="NZ_CP097636.1"/>
</dbReference>
<protein>
    <submittedName>
        <fullName evidence="3">PEP-CTERM sorting domain-containing protein</fullName>
    </submittedName>
</protein>
<gene>
    <name evidence="3" type="ORF">MW290_17940</name>
</gene>
<evidence type="ECO:0000313" key="3">
    <source>
        <dbReference type="EMBL" id="URI10863.1"/>
    </source>
</evidence>
<accession>A0ABY4SGF8</accession>
<evidence type="ECO:0000256" key="1">
    <source>
        <dbReference type="SAM" id="SignalP"/>
    </source>
</evidence>
<feature type="signal peptide" evidence="1">
    <location>
        <begin position="1"/>
        <end position="23"/>
    </location>
</feature>
<keyword evidence="1" id="KW-0732">Signal</keyword>
<dbReference type="EMBL" id="CP097636">
    <property type="protein sequence ID" value="URI10863.1"/>
    <property type="molecule type" value="Genomic_DNA"/>
</dbReference>
<dbReference type="Proteomes" id="UP001056201">
    <property type="component" value="Chromosome 2"/>
</dbReference>